<evidence type="ECO:0000256" key="2">
    <source>
        <dbReference type="SAM" id="MobiDB-lite"/>
    </source>
</evidence>
<sequence length="173" mass="19209">MSTKINNIDELRAEIARLKRLKEEQELYLGVQYTLLNNKLSAPYRVISSIISRMPGYELVKGLVSSSSQGGSDNHKKNENSSDWLTRTLQLGLPLVLNRTLLKKSGWLNKSLVLFASEAAAGQINQNSLASAISKLTEFVKPKKKKKQHKDVPPLEEGSDVINFGIPPGSETY</sequence>
<dbReference type="EMBL" id="SUKA01000001">
    <property type="protein sequence ID" value="TJY68034.1"/>
    <property type="molecule type" value="Genomic_DNA"/>
</dbReference>
<accession>A0A4U0H9H6</accession>
<comment type="caution">
    <text evidence="3">The sequence shown here is derived from an EMBL/GenBank/DDBJ whole genome shotgun (WGS) entry which is preliminary data.</text>
</comment>
<feature type="region of interest" description="Disordered" evidence="2">
    <location>
        <begin position="141"/>
        <end position="173"/>
    </location>
</feature>
<proteinExistence type="predicted"/>
<feature type="coiled-coil region" evidence="1">
    <location>
        <begin position="1"/>
        <end position="28"/>
    </location>
</feature>
<evidence type="ECO:0000313" key="3">
    <source>
        <dbReference type="EMBL" id="TJY68034.1"/>
    </source>
</evidence>
<dbReference type="OrthoDB" id="709278at2"/>
<keyword evidence="4" id="KW-1185">Reference proteome</keyword>
<evidence type="ECO:0000256" key="1">
    <source>
        <dbReference type="SAM" id="Coils"/>
    </source>
</evidence>
<dbReference type="AlphaFoldDB" id="A0A4U0H9H6"/>
<gene>
    <name evidence="3" type="ORF">FAZ19_01890</name>
</gene>
<protein>
    <submittedName>
        <fullName evidence="3">Uncharacterized protein</fullName>
    </submittedName>
</protein>
<dbReference type="Proteomes" id="UP000309872">
    <property type="component" value="Unassembled WGS sequence"/>
</dbReference>
<reference evidence="3 4" key="1">
    <citation type="submission" date="2019-04" db="EMBL/GenBank/DDBJ databases">
        <title>Sphingobacterium olei sp. nov., isolated from oil-contaminated soil.</title>
        <authorList>
            <person name="Liu B."/>
        </authorList>
    </citation>
    <scope>NUCLEOTIDE SEQUENCE [LARGE SCALE GENOMIC DNA]</scope>
    <source>
        <strain evidence="3 4">Y3L14</strain>
    </source>
</reference>
<name>A0A4U0H9H6_9SPHI</name>
<evidence type="ECO:0000313" key="4">
    <source>
        <dbReference type="Proteomes" id="UP000309872"/>
    </source>
</evidence>
<organism evidence="3 4">
    <name type="scientific">Sphingobacterium alkalisoli</name>
    <dbReference type="NCBI Taxonomy" id="1874115"/>
    <lineage>
        <taxon>Bacteria</taxon>
        <taxon>Pseudomonadati</taxon>
        <taxon>Bacteroidota</taxon>
        <taxon>Sphingobacteriia</taxon>
        <taxon>Sphingobacteriales</taxon>
        <taxon>Sphingobacteriaceae</taxon>
        <taxon>Sphingobacterium</taxon>
    </lineage>
</organism>
<dbReference type="RefSeq" id="WP_136818903.1">
    <property type="nucleotide sequence ID" value="NZ_BMJX01000001.1"/>
</dbReference>
<keyword evidence="1" id="KW-0175">Coiled coil</keyword>